<name>A0AAV3YQX7_9GAST</name>
<keyword evidence="2" id="KW-0812">Transmembrane</keyword>
<keyword evidence="2" id="KW-0472">Membrane</keyword>
<keyword evidence="4" id="KW-1185">Reference proteome</keyword>
<dbReference type="EMBL" id="BLXT01001319">
    <property type="protein sequence ID" value="GFN84428.1"/>
    <property type="molecule type" value="Genomic_DNA"/>
</dbReference>
<feature type="region of interest" description="Disordered" evidence="1">
    <location>
        <begin position="1"/>
        <end position="20"/>
    </location>
</feature>
<protein>
    <submittedName>
        <fullName evidence="3">Uncharacterized protein</fullName>
    </submittedName>
</protein>
<evidence type="ECO:0000313" key="3">
    <source>
        <dbReference type="EMBL" id="GFN84428.1"/>
    </source>
</evidence>
<dbReference type="AlphaFoldDB" id="A0AAV3YQX7"/>
<comment type="caution">
    <text evidence="3">The sequence shown here is derived from an EMBL/GenBank/DDBJ whole genome shotgun (WGS) entry which is preliminary data.</text>
</comment>
<sequence>MGKPGRVLLGSHRHGGGTAADVGVVGEGGITAAYRVGDGAAEVGGGRSSSSSSGRGGSSAADVSCTEAFFVVANAAAVLIVVAEMLVVLEGVVSDTLGMSWG</sequence>
<evidence type="ECO:0000256" key="2">
    <source>
        <dbReference type="SAM" id="Phobius"/>
    </source>
</evidence>
<gene>
    <name evidence="3" type="ORF">PoB_001093400</name>
</gene>
<evidence type="ECO:0000256" key="1">
    <source>
        <dbReference type="SAM" id="MobiDB-lite"/>
    </source>
</evidence>
<proteinExistence type="predicted"/>
<feature type="region of interest" description="Disordered" evidence="1">
    <location>
        <begin position="40"/>
        <end position="61"/>
    </location>
</feature>
<organism evidence="3 4">
    <name type="scientific">Plakobranchus ocellatus</name>
    <dbReference type="NCBI Taxonomy" id="259542"/>
    <lineage>
        <taxon>Eukaryota</taxon>
        <taxon>Metazoa</taxon>
        <taxon>Spiralia</taxon>
        <taxon>Lophotrochozoa</taxon>
        <taxon>Mollusca</taxon>
        <taxon>Gastropoda</taxon>
        <taxon>Heterobranchia</taxon>
        <taxon>Euthyneura</taxon>
        <taxon>Panpulmonata</taxon>
        <taxon>Sacoglossa</taxon>
        <taxon>Placobranchoidea</taxon>
        <taxon>Plakobranchidae</taxon>
        <taxon>Plakobranchus</taxon>
    </lineage>
</organism>
<accession>A0AAV3YQX7</accession>
<keyword evidence="2" id="KW-1133">Transmembrane helix</keyword>
<feature type="transmembrane region" description="Helical" evidence="2">
    <location>
        <begin position="68"/>
        <end position="89"/>
    </location>
</feature>
<evidence type="ECO:0000313" key="4">
    <source>
        <dbReference type="Proteomes" id="UP000735302"/>
    </source>
</evidence>
<dbReference type="Proteomes" id="UP000735302">
    <property type="component" value="Unassembled WGS sequence"/>
</dbReference>
<reference evidence="3 4" key="1">
    <citation type="journal article" date="2021" name="Elife">
        <title>Chloroplast acquisition without the gene transfer in kleptoplastic sea slugs, Plakobranchus ocellatus.</title>
        <authorList>
            <person name="Maeda T."/>
            <person name="Takahashi S."/>
            <person name="Yoshida T."/>
            <person name="Shimamura S."/>
            <person name="Takaki Y."/>
            <person name="Nagai Y."/>
            <person name="Toyoda A."/>
            <person name="Suzuki Y."/>
            <person name="Arimoto A."/>
            <person name="Ishii H."/>
            <person name="Satoh N."/>
            <person name="Nishiyama T."/>
            <person name="Hasebe M."/>
            <person name="Maruyama T."/>
            <person name="Minagawa J."/>
            <person name="Obokata J."/>
            <person name="Shigenobu S."/>
        </authorList>
    </citation>
    <scope>NUCLEOTIDE SEQUENCE [LARGE SCALE GENOMIC DNA]</scope>
</reference>